<dbReference type="GO" id="GO:0034625">
    <property type="term" value="P:fatty acid elongation, monounsaturated fatty acid"/>
    <property type="evidence" value="ECO:0007669"/>
    <property type="project" value="TreeGrafter"/>
</dbReference>
<accession>A0A7S2V7P8</accession>
<dbReference type="GO" id="GO:0034626">
    <property type="term" value="P:fatty acid elongation, polyunsaturated fatty acid"/>
    <property type="evidence" value="ECO:0007669"/>
    <property type="project" value="TreeGrafter"/>
</dbReference>
<gene>
    <name evidence="11" type="ORF">APAL1065_LOCUS840</name>
</gene>
<dbReference type="Pfam" id="PF01151">
    <property type="entry name" value="ELO"/>
    <property type="match status" value="1"/>
</dbReference>
<dbReference type="AlphaFoldDB" id="A0A7S2V7P8"/>
<evidence type="ECO:0000256" key="10">
    <source>
        <dbReference type="RuleBase" id="RU361115"/>
    </source>
</evidence>
<evidence type="ECO:0000256" key="8">
    <source>
        <dbReference type="ARBA" id="ARBA00023136"/>
    </source>
</evidence>
<protein>
    <recommendedName>
        <fullName evidence="10">Elongation of fatty acids protein</fullName>
        <ecNumber evidence="10">2.3.1.-</ecNumber>
    </recommendedName>
</protein>
<feature type="transmembrane region" description="Helical" evidence="10">
    <location>
        <begin position="185"/>
        <end position="206"/>
    </location>
</feature>
<keyword evidence="7 10" id="KW-0443">Lipid metabolism</keyword>
<feature type="transmembrane region" description="Helical" evidence="10">
    <location>
        <begin position="253"/>
        <end position="273"/>
    </location>
</feature>
<comment type="subcellular location">
    <subcellularLocation>
        <location evidence="1">Membrane</location>
        <topology evidence="1">Multi-pass membrane protein</topology>
    </subcellularLocation>
</comment>
<evidence type="ECO:0000256" key="5">
    <source>
        <dbReference type="ARBA" id="ARBA00022832"/>
    </source>
</evidence>
<feature type="transmembrane region" description="Helical" evidence="10">
    <location>
        <begin position="79"/>
        <end position="103"/>
    </location>
</feature>
<dbReference type="GO" id="GO:0019367">
    <property type="term" value="P:fatty acid elongation, saturated fatty acid"/>
    <property type="evidence" value="ECO:0007669"/>
    <property type="project" value="TreeGrafter"/>
</dbReference>
<keyword evidence="2 10" id="KW-0444">Lipid biosynthesis</keyword>
<dbReference type="GO" id="GO:0005789">
    <property type="term" value="C:endoplasmic reticulum membrane"/>
    <property type="evidence" value="ECO:0007669"/>
    <property type="project" value="TreeGrafter"/>
</dbReference>
<comment type="catalytic activity">
    <reaction evidence="10">
        <text>an acyl-CoA + malonyl-CoA + H(+) = a 3-oxoacyl-CoA + CO2 + CoA</text>
        <dbReference type="Rhea" id="RHEA:50252"/>
        <dbReference type="ChEBI" id="CHEBI:15378"/>
        <dbReference type="ChEBI" id="CHEBI:16526"/>
        <dbReference type="ChEBI" id="CHEBI:57287"/>
        <dbReference type="ChEBI" id="CHEBI:57384"/>
        <dbReference type="ChEBI" id="CHEBI:58342"/>
        <dbReference type="ChEBI" id="CHEBI:90726"/>
    </reaction>
    <physiologicalReaction direction="left-to-right" evidence="10">
        <dbReference type="Rhea" id="RHEA:50253"/>
    </physiologicalReaction>
</comment>
<dbReference type="EMBL" id="HBHT01001320">
    <property type="protein sequence ID" value="CAD9941079.1"/>
    <property type="molecule type" value="Transcribed_RNA"/>
</dbReference>
<evidence type="ECO:0000256" key="3">
    <source>
        <dbReference type="ARBA" id="ARBA00022679"/>
    </source>
</evidence>
<evidence type="ECO:0000256" key="2">
    <source>
        <dbReference type="ARBA" id="ARBA00022516"/>
    </source>
</evidence>
<dbReference type="GO" id="GO:0009922">
    <property type="term" value="F:fatty acid elongase activity"/>
    <property type="evidence" value="ECO:0007669"/>
    <property type="project" value="InterPro"/>
</dbReference>
<keyword evidence="4 10" id="KW-0812">Transmembrane</keyword>
<keyword evidence="8 10" id="KW-0472">Membrane</keyword>
<dbReference type="EC" id="2.3.1.-" evidence="10"/>
<dbReference type="PANTHER" id="PTHR11157">
    <property type="entry name" value="FATTY ACID ACYL TRANSFERASE-RELATED"/>
    <property type="match status" value="1"/>
</dbReference>
<dbReference type="GO" id="GO:0030148">
    <property type="term" value="P:sphingolipid biosynthetic process"/>
    <property type="evidence" value="ECO:0007669"/>
    <property type="project" value="TreeGrafter"/>
</dbReference>
<evidence type="ECO:0000256" key="1">
    <source>
        <dbReference type="ARBA" id="ARBA00004141"/>
    </source>
</evidence>
<sequence length="283" mass="32082">MFEIWRPALSESIDGKPLATSISHLFWEFPYDRLPENSTSLNIFLRPEGMLVMLIFYLNSKPLFQTLYESVKPTKGKAWFTASVALHNLALALFSAIVAYNSWPIVAGHWMDRGFMDTYCDNNGVLWQESGFGAWVVIFYLSKYYEFVDSWVLVLKGKKPSFLQVYHHTGICFCMWAGTLSQGSWLIYVVLFNSVIHTLMYTYFFIKTINPQAEIKAAKYLTTAQIGQFFTGIGCSCSILFMGDSCNSSSSRFGLACLNTYGIGLIALFMSFAKKKYSSKKTA</sequence>
<keyword evidence="9 10" id="KW-0275">Fatty acid biosynthesis</keyword>
<evidence type="ECO:0000256" key="7">
    <source>
        <dbReference type="ARBA" id="ARBA00023098"/>
    </source>
</evidence>
<comment type="similarity">
    <text evidence="10">Belongs to the ELO family.</text>
</comment>
<proteinExistence type="inferred from homology"/>
<feature type="transmembrane region" description="Helical" evidence="10">
    <location>
        <begin position="218"/>
        <end position="241"/>
    </location>
</feature>
<evidence type="ECO:0000256" key="9">
    <source>
        <dbReference type="ARBA" id="ARBA00023160"/>
    </source>
</evidence>
<evidence type="ECO:0000313" key="11">
    <source>
        <dbReference type="EMBL" id="CAD9941079.1"/>
    </source>
</evidence>
<reference evidence="11" key="1">
    <citation type="submission" date="2021-01" db="EMBL/GenBank/DDBJ databases">
        <authorList>
            <person name="Corre E."/>
            <person name="Pelletier E."/>
            <person name="Niang G."/>
            <person name="Scheremetjew M."/>
            <person name="Finn R."/>
            <person name="Kale V."/>
            <person name="Holt S."/>
            <person name="Cochrane G."/>
            <person name="Meng A."/>
            <person name="Brown T."/>
            <person name="Cohen L."/>
        </authorList>
    </citation>
    <scope>NUCLEOTIDE SEQUENCE</scope>
    <source>
        <strain evidence="11">CCMP125</strain>
    </source>
</reference>
<evidence type="ECO:0000256" key="6">
    <source>
        <dbReference type="ARBA" id="ARBA00022989"/>
    </source>
</evidence>
<keyword evidence="3 10" id="KW-0808">Transferase</keyword>
<dbReference type="InterPro" id="IPR002076">
    <property type="entry name" value="ELO_fam"/>
</dbReference>
<keyword evidence="5 10" id="KW-0276">Fatty acid metabolism</keyword>
<organism evidence="11">
    <name type="scientific">Entomoneis paludosa</name>
    <dbReference type="NCBI Taxonomy" id="265537"/>
    <lineage>
        <taxon>Eukaryota</taxon>
        <taxon>Sar</taxon>
        <taxon>Stramenopiles</taxon>
        <taxon>Ochrophyta</taxon>
        <taxon>Bacillariophyta</taxon>
        <taxon>Bacillariophyceae</taxon>
        <taxon>Bacillariophycidae</taxon>
        <taxon>Entomoneidaceae</taxon>
        <taxon>Entomoneis</taxon>
    </lineage>
</organism>
<keyword evidence="6 10" id="KW-1133">Transmembrane helix</keyword>
<feature type="transmembrane region" description="Helical" evidence="10">
    <location>
        <begin position="162"/>
        <end position="179"/>
    </location>
</feature>
<evidence type="ECO:0000256" key="4">
    <source>
        <dbReference type="ARBA" id="ARBA00022692"/>
    </source>
</evidence>
<dbReference type="PANTHER" id="PTHR11157:SF169">
    <property type="entry name" value="ELONGATION OF FATTY ACIDS PROTEIN"/>
    <property type="match status" value="1"/>
</dbReference>
<name>A0A7S2V7P8_9STRA</name>
<dbReference type="GO" id="GO:0042761">
    <property type="term" value="P:very long-chain fatty acid biosynthetic process"/>
    <property type="evidence" value="ECO:0007669"/>
    <property type="project" value="TreeGrafter"/>
</dbReference>